<dbReference type="Gene3D" id="2.60.40.10">
    <property type="entry name" value="Immunoglobulins"/>
    <property type="match status" value="1"/>
</dbReference>
<dbReference type="Pfam" id="PF05345">
    <property type="entry name" value="He_PIG"/>
    <property type="match status" value="1"/>
</dbReference>
<proteinExistence type="predicted"/>
<evidence type="ECO:0008006" key="3">
    <source>
        <dbReference type="Google" id="ProtNLM"/>
    </source>
</evidence>
<name>A0A0F9RQI9_9ZZZZ</name>
<dbReference type="AlphaFoldDB" id="A0A0F9RQI9"/>
<dbReference type="SUPFAM" id="SSF49313">
    <property type="entry name" value="Cadherin-like"/>
    <property type="match status" value="1"/>
</dbReference>
<comment type="caution">
    <text evidence="2">The sequence shown here is derived from an EMBL/GenBank/DDBJ whole genome shotgun (WGS) entry which is preliminary data.</text>
</comment>
<gene>
    <name evidence="2" type="ORF">LCGC14_0615860</name>
</gene>
<dbReference type="EMBL" id="LAZR01001033">
    <property type="protein sequence ID" value="KKN52112.1"/>
    <property type="molecule type" value="Genomic_DNA"/>
</dbReference>
<feature type="region of interest" description="Disordered" evidence="1">
    <location>
        <begin position="381"/>
        <end position="402"/>
    </location>
</feature>
<evidence type="ECO:0000256" key="1">
    <source>
        <dbReference type="SAM" id="MobiDB-lite"/>
    </source>
</evidence>
<evidence type="ECO:0000313" key="2">
    <source>
        <dbReference type="EMBL" id="KKN52112.1"/>
    </source>
</evidence>
<dbReference type="InterPro" id="IPR015919">
    <property type="entry name" value="Cadherin-like_sf"/>
</dbReference>
<sequence>MSIFIHRALLGIDDSSAGTTTGVPVPESVRLEVGRQFKLDFVQFAYLKFTPGAVPAGIFNGIKLKIRTNADIGVWNQTWTMAVGLLVPDGLWDSIGAFSLANYPTWPDYPRPTDDSHNIINGVLFGDAWLGTAAMPAYADQGHFEPYDGEGFFGQLMVGLLSGTKAYMAAHAESPLCYVVVVYLDEVAGRERAFASKETFFFTIIPELLYNVDAFTDPFFTSTPITIGETFVLYVYNATADDIESEITGFFLDVAPAGMTIVEATGVITWTPTELQFGEHAVTVRVTDEHGGSATQSYVINVRFIPALRDPHDIHGDLFSEEAVHGHLSEHEAVEGRLFASDSVEGDLDSEESVTGKFSSADSIEGKLRVSDSVEGNLTEDVSVSGSLSSSDSVEGELSSMSPIDGALKEELSVEGRFYIEDSTGGDMKSFSREGS</sequence>
<feature type="compositionally biased region" description="Low complexity" evidence="1">
    <location>
        <begin position="381"/>
        <end position="400"/>
    </location>
</feature>
<organism evidence="2">
    <name type="scientific">marine sediment metagenome</name>
    <dbReference type="NCBI Taxonomy" id="412755"/>
    <lineage>
        <taxon>unclassified sequences</taxon>
        <taxon>metagenomes</taxon>
        <taxon>ecological metagenomes</taxon>
    </lineage>
</organism>
<reference evidence="2" key="1">
    <citation type="journal article" date="2015" name="Nature">
        <title>Complex archaea that bridge the gap between prokaryotes and eukaryotes.</title>
        <authorList>
            <person name="Spang A."/>
            <person name="Saw J.H."/>
            <person name="Jorgensen S.L."/>
            <person name="Zaremba-Niedzwiedzka K."/>
            <person name="Martijn J."/>
            <person name="Lind A.E."/>
            <person name="van Eijk R."/>
            <person name="Schleper C."/>
            <person name="Guy L."/>
            <person name="Ettema T.J."/>
        </authorList>
    </citation>
    <scope>NUCLEOTIDE SEQUENCE</scope>
</reference>
<dbReference type="GO" id="GO:0016020">
    <property type="term" value="C:membrane"/>
    <property type="evidence" value="ECO:0007669"/>
    <property type="project" value="InterPro"/>
</dbReference>
<dbReference type="GO" id="GO:0005509">
    <property type="term" value="F:calcium ion binding"/>
    <property type="evidence" value="ECO:0007669"/>
    <property type="project" value="InterPro"/>
</dbReference>
<dbReference type="InterPro" id="IPR013783">
    <property type="entry name" value="Ig-like_fold"/>
</dbReference>
<accession>A0A0F9RQI9</accession>
<protein>
    <recommendedName>
        <fullName evidence="3">Dystroglycan-type cadherin-like domain-containing protein</fullName>
    </recommendedName>
</protein>